<evidence type="ECO:0000313" key="3">
    <source>
        <dbReference type="Proteomes" id="UP000823786"/>
    </source>
</evidence>
<evidence type="ECO:0000313" key="2">
    <source>
        <dbReference type="EMBL" id="MBP1856632.1"/>
    </source>
</evidence>
<evidence type="ECO:0000256" key="1">
    <source>
        <dbReference type="SAM" id="SignalP"/>
    </source>
</evidence>
<dbReference type="RefSeq" id="WP_209846195.1">
    <property type="nucleotide sequence ID" value="NZ_JAGGJV010000001.1"/>
</dbReference>
<name>A0ABS4EFC2_9HYPH</name>
<gene>
    <name evidence="2" type="ORF">J2Z75_000112</name>
</gene>
<accession>A0ABS4EFC2</accession>
<organism evidence="2 3">
    <name type="scientific">Rhizobium herbae</name>
    <dbReference type="NCBI Taxonomy" id="508661"/>
    <lineage>
        <taxon>Bacteria</taxon>
        <taxon>Pseudomonadati</taxon>
        <taxon>Pseudomonadota</taxon>
        <taxon>Alphaproteobacteria</taxon>
        <taxon>Hyphomicrobiales</taxon>
        <taxon>Rhizobiaceae</taxon>
        <taxon>Rhizobium/Agrobacterium group</taxon>
        <taxon>Rhizobium</taxon>
    </lineage>
</organism>
<dbReference type="Proteomes" id="UP000823786">
    <property type="component" value="Unassembled WGS sequence"/>
</dbReference>
<reference evidence="2 3" key="1">
    <citation type="submission" date="2021-03" db="EMBL/GenBank/DDBJ databases">
        <title>Genomic Encyclopedia of Type Strains, Phase IV (KMG-IV): sequencing the most valuable type-strain genomes for metagenomic binning, comparative biology and taxonomic classification.</title>
        <authorList>
            <person name="Goeker M."/>
        </authorList>
    </citation>
    <scope>NUCLEOTIDE SEQUENCE [LARGE SCALE GENOMIC DNA]</scope>
    <source>
        <strain evidence="2 3">DSM 26427</strain>
    </source>
</reference>
<sequence>MASNVGNATEKTRTLRRFWAATVVALFPLLIGASAQAEDLNDKVRQRVEQMTDRTLLFRNDSDRIPQLEYLRPDGTGVVWSAALGDKVVPVAWTASNGDDGKGALCLLFKGADIGTAQDLRLCDGFDVVEAGIRDARDGDPYGLADAERMKVALPQDVDEFADVDRLLGRD</sequence>
<comment type="caution">
    <text evidence="2">The sequence shown here is derived from an EMBL/GenBank/DDBJ whole genome shotgun (WGS) entry which is preliminary data.</text>
</comment>
<feature type="signal peptide" evidence="1">
    <location>
        <begin position="1"/>
        <end position="37"/>
    </location>
</feature>
<feature type="chain" id="PRO_5045481522" evidence="1">
    <location>
        <begin position="38"/>
        <end position="171"/>
    </location>
</feature>
<keyword evidence="3" id="KW-1185">Reference proteome</keyword>
<keyword evidence="1" id="KW-0732">Signal</keyword>
<proteinExistence type="predicted"/>
<protein>
    <submittedName>
        <fullName evidence="2">Uncharacterized protein</fullName>
    </submittedName>
</protein>
<dbReference type="EMBL" id="JAGGJV010000001">
    <property type="protein sequence ID" value="MBP1856632.1"/>
    <property type="molecule type" value="Genomic_DNA"/>
</dbReference>